<reference evidence="1 2" key="1">
    <citation type="submission" date="2021-06" db="EMBL/GenBank/DDBJ databases">
        <title>Caerostris extrusa draft genome.</title>
        <authorList>
            <person name="Kono N."/>
            <person name="Arakawa K."/>
        </authorList>
    </citation>
    <scope>NUCLEOTIDE SEQUENCE [LARGE SCALE GENOMIC DNA]</scope>
</reference>
<organism evidence="1 2">
    <name type="scientific">Caerostris extrusa</name>
    <name type="common">Bark spider</name>
    <name type="synonym">Caerostris bankana</name>
    <dbReference type="NCBI Taxonomy" id="172846"/>
    <lineage>
        <taxon>Eukaryota</taxon>
        <taxon>Metazoa</taxon>
        <taxon>Ecdysozoa</taxon>
        <taxon>Arthropoda</taxon>
        <taxon>Chelicerata</taxon>
        <taxon>Arachnida</taxon>
        <taxon>Araneae</taxon>
        <taxon>Araneomorphae</taxon>
        <taxon>Entelegynae</taxon>
        <taxon>Araneoidea</taxon>
        <taxon>Araneidae</taxon>
        <taxon>Caerostris</taxon>
    </lineage>
</organism>
<evidence type="ECO:0000313" key="1">
    <source>
        <dbReference type="EMBL" id="GIY12317.1"/>
    </source>
</evidence>
<name>A0AAV4QW44_CAEEX</name>
<dbReference type="AlphaFoldDB" id="A0AAV4QW44"/>
<accession>A0AAV4QW44</accession>
<dbReference type="Proteomes" id="UP001054945">
    <property type="component" value="Unassembled WGS sequence"/>
</dbReference>
<keyword evidence="2" id="KW-1185">Reference proteome</keyword>
<comment type="caution">
    <text evidence="1">The sequence shown here is derived from an EMBL/GenBank/DDBJ whole genome shotgun (WGS) entry which is preliminary data.</text>
</comment>
<proteinExistence type="predicted"/>
<gene>
    <name evidence="1" type="ORF">CEXT_384851</name>
</gene>
<protein>
    <submittedName>
        <fullName evidence="1">Uncharacterized protein</fullName>
    </submittedName>
</protein>
<evidence type="ECO:0000313" key="2">
    <source>
        <dbReference type="Proteomes" id="UP001054945"/>
    </source>
</evidence>
<dbReference type="EMBL" id="BPLR01006773">
    <property type="protein sequence ID" value="GIY12317.1"/>
    <property type="molecule type" value="Genomic_DNA"/>
</dbReference>
<sequence length="145" mass="16157">MQTCRIRIPVMTRTIRMFEFSGDIRCNHCCLNLMANGIAYFKRFRAPDGGVLDGKFVITTRYKFSELCDYPFSASERPSGICVVKSDYASLATVNCPVSSAHGYLLSTSAFGANVVGTRCKMRASSSCFAHHLKLEYIPGNDRFL</sequence>